<feature type="signal peptide" evidence="1">
    <location>
        <begin position="1"/>
        <end position="25"/>
    </location>
</feature>
<protein>
    <submittedName>
        <fullName evidence="2">Uncharacterized protein</fullName>
    </submittedName>
</protein>
<dbReference type="AlphaFoldDB" id="A0A2T2WET1"/>
<organism evidence="2 3">
    <name type="scientific">Sulfobacillus acidophilus</name>
    <dbReference type="NCBI Taxonomy" id="53633"/>
    <lineage>
        <taxon>Bacteria</taxon>
        <taxon>Bacillati</taxon>
        <taxon>Bacillota</taxon>
        <taxon>Clostridia</taxon>
        <taxon>Eubacteriales</taxon>
        <taxon>Clostridiales Family XVII. Incertae Sedis</taxon>
        <taxon>Sulfobacillus</taxon>
    </lineage>
</organism>
<keyword evidence="1" id="KW-0732">Signal</keyword>
<sequence length="311" mass="33269">MKRLNWLIAVGCASTLLTVASPAFAQGRPHLWGHQDELVSSVTPTTLVIKHAEGLEQQLPMSSVTVQAAMYPATAGILRPGEHVSVLQETGSNPLVIVHPAAYGTLTHQGGQWTIVSRRRGTMFLNGAPSAQLLGLKTVASGQRVMAFGTQTGTTSVDVAALAAKPLITRSTIKTVAATQLTLQSEQYGTLVYSLAHLPPSVRQHLTAMTTGQSVVAGLNPLNHRVLMVWPDRLDRIARTLERGTAGQVIAVSPKDLTLTNHLGTVTIPLNHKTIVRWSGHSQAQLAQVTPGKRVLALRQKDGNLQIMVLS</sequence>
<feature type="chain" id="PRO_5015535771" evidence="1">
    <location>
        <begin position="26"/>
        <end position="311"/>
    </location>
</feature>
<gene>
    <name evidence="2" type="ORF">C7B45_13475</name>
</gene>
<evidence type="ECO:0000313" key="3">
    <source>
        <dbReference type="Proteomes" id="UP000241848"/>
    </source>
</evidence>
<dbReference type="Proteomes" id="UP000241848">
    <property type="component" value="Unassembled WGS sequence"/>
</dbReference>
<dbReference type="EMBL" id="PXYV01000051">
    <property type="protein sequence ID" value="PSR20752.1"/>
    <property type="molecule type" value="Genomic_DNA"/>
</dbReference>
<reference evidence="2 3" key="1">
    <citation type="journal article" date="2014" name="BMC Genomics">
        <title>Comparison of environmental and isolate Sulfobacillus genomes reveals diverse carbon, sulfur, nitrogen, and hydrogen metabolisms.</title>
        <authorList>
            <person name="Justice N.B."/>
            <person name="Norman A."/>
            <person name="Brown C.T."/>
            <person name="Singh A."/>
            <person name="Thomas B.C."/>
            <person name="Banfield J.F."/>
        </authorList>
    </citation>
    <scope>NUCLEOTIDE SEQUENCE [LARGE SCALE GENOMIC DNA]</scope>
    <source>
        <strain evidence="2">AMDSBA3</strain>
    </source>
</reference>
<proteinExistence type="predicted"/>
<name>A0A2T2WET1_9FIRM</name>
<comment type="caution">
    <text evidence="2">The sequence shown here is derived from an EMBL/GenBank/DDBJ whole genome shotgun (WGS) entry which is preliminary data.</text>
</comment>
<evidence type="ECO:0000313" key="2">
    <source>
        <dbReference type="EMBL" id="PSR20752.1"/>
    </source>
</evidence>
<accession>A0A2T2WET1</accession>
<evidence type="ECO:0000256" key="1">
    <source>
        <dbReference type="SAM" id="SignalP"/>
    </source>
</evidence>